<dbReference type="Gramene" id="OGLUM03G26000.3">
    <property type="protein sequence ID" value="OGLUM03G26000.3"/>
    <property type="gene ID" value="OGLUM03G26000"/>
</dbReference>
<accession>A0A0D9ZA89</accession>
<feature type="region of interest" description="Disordered" evidence="1">
    <location>
        <begin position="1"/>
        <end position="32"/>
    </location>
</feature>
<reference evidence="2" key="2">
    <citation type="submission" date="2018-05" db="EMBL/GenBank/DDBJ databases">
        <title>OgluRS3 (Oryza glumaepatula Reference Sequence Version 3).</title>
        <authorList>
            <person name="Zhang J."/>
            <person name="Kudrna D."/>
            <person name="Lee S."/>
            <person name="Talag J."/>
            <person name="Welchert J."/>
            <person name="Wing R.A."/>
        </authorList>
    </citation>
    <scope>NUCLEOTIDE SEQUENCE [LARGE SCALE GENOMIC DNA]</scope>
</reference>
<dbReference type="HOGENOM" id="CLU_1689454_0_0_1"/>
<dbReference type="AlphaFoldDB" id="A0A0D9ZA89"/>
<dbReference type="EnsemblPlants" id="OGLUM03G26000.3">
    <property type="protein sequence ID" value="OGLUM03G26000.3"/>
    <property type="gene ID" value="OGLUM03G26000"/>
</dbReference>
<feature type="compositionally biased region" description="Pro residues" evidence="1">
    <location>
        <begin position="7"/>
        <end position="30"/>
    </location>
</feature>
<proteinExistence type="predicted"/>
<keyword evidence="3" id="KW-1185">Reference proteome</keyword>
<evidence type="ECO:0000313" key="2">
    <source>
        <dbReference type="EnsemblPlants" id="OGLUM03G26000.3"/>
    </source>
</evidence>
<evidence type="ECO:0000313" key="3">
    <source>
        <dbReference type="Proteomes" id="UP000026961"/>
    </source>
</evidence>
<evidence type="ECO:0000256" key="1">
    <source>
        <dbReference type="SAM" id="MobiDB-lite"/>
    </source>
</evidence>
<organism evidence="2">
    <name type="scientific">Oryza glumipatula</name>
    <dbReference type="NCBI Taxonomy" id="40148"/>
    <lineage>
        <taxon>Eukaryota</taxon>
        <taxon>Viridiplantae</taxon>
        <taxon>Streptophyta</taxon>
        <taxon>Embryophyta</taxon>
        <taxon>Tracheophyta</taxon>
        <taxon>Spermatophyta</taxon>
        <taxon>Magnoliopsida</taxon>
        <taxon>Liliopsida</taxon>
        <taxon>Poales</taxon>
        <taxon>Poaceae</taxon>
        <taxon>BOP clade</taxon>
        <taxon>Oryzoideae</taxon>
        <taxon>Oryzeae</taxon>
        <taxon>Oryzinae</taxon>
        <taxon>Oryza</taxon>
    </lineage>
</organism>
<name>A0A0D9ZA89_9ORYZ</name>
<reference evidence="2" key="1">
    <citation type="submission" date="2015-04" db="UniProtKB">
        <authorList>
            <consortium name="EnsemblPlants"/>
        </authorList>
    </citation>
    <scope>IDENTIFICATION</scope>
</reference>
<protein>
    <submittedName>
        <fullName evidence="2">Uncharacterized protein</fullName>
    </submittedName>
</protein>
<dbReference type="Proteomes" id="UP000026961">
    <property type="component" value="Chromosome 3"/>
</dbReference>
<sequence>MIGGNPPVRPPQRPTPRAPSLPPRRAPRPTPVARTAAAVAVHAVDPWRISGRHRSPSRRHQCIRATPISSRMAIIIHLFCYGEIPGPCVQKAQAKVCEKDSKVKNKEAFNTVVVLIACVIQKEQNNESLTGKTRTAGRTIAVGTCWGLARKGVLVF</sequence>